<evidence type="ECO:0000259" key="6">
    <source>
        <dbReference type="Pfam" id="PF01555"/>
    </source>
</evidence>
<keyword evidence="2" id="KW-0489">Methyltransferase</keyword>
<comment type="caution">
    <text evidence="7">The sequence shown here is derived from an EMBL/GenBank/DDBJ whole genome shotgun (WGS) entry which is preliminary data.</text>
</comment>
<keyword evidence="5" id="KW-0680">Restriction system</keyword>
<dbReference type="Proteomes" id="UP001057291">
    <property type="component" value="Unassembled WGS sequence"/>
</dbReference>
<comment type="similarity">
    <text evidence="1">Belongs to the N(4)/N(6)-methyltransferase family.</text>
</comment>
<reference evidence="7" key="1">
    <citation type="journal article" date="2023" name="Int. J. Syst. Evol. Microbiol.">
        <title>Collibacillus ludicampi gen. nov., sp. nov., a new soil bacterium of the family Alicyclobacillaceae.</title>
        <authorList>
            <person name="Jojima T."/>
            <person name="Ioku Y."/>
            <person name="Fukuta Y."/>
            <person name="Shirasaka N."/>
            <person name="Matsumura Y."/>
            <person name="Mori M."/>
        </authorList>
    </citation>
    <scope>NUCLEOTIDE SEQUENCE</scope>
    <source>
        <strain evidence="7">TP075</strain>
    </source>
</reference>
<keyword evidence="3" id="KW-0808">Transferase</keyword>
<dbReference type="SUPFAM" id="SSF53335">
    <property type="entry name" value="S-adenosyl-L-methionine-dependent methyltransferases"/>
    <property type="match status" value="1"/>
</dbReference>
<protein>
    <submittedName>
        <fullName evidence="7">Site-specific DNA-methyltransferase</fullName>
    </submittedName>
</protein>
<keyword evidence="4" id="KW-0949">S-adenosyl-L-methionine</keyword>
<dbReference type="RefSeq" id="WP_282200611.1">
    <property type="nucleotide sequence ID" value="NZ_BOQE01000001.1"/>
</dbReference>
<dbReference type="PROSITE" id="PS00092">
    <property type="entry name" value="N6_MTASE"/>
    <property type="match status" value="1"/>
</dbReference>
<feature type="domain" description="DNA methylase N-4/N-6" evidence="6">
    <location>
        <begin position="85"/>
        <end position="441"/>
    </location>
</feature>
<dbReference type="Pfam" id="PF01555">
    <property type="entry name" value="N6_N4_Mtase"/>
    <property type="match status" value="1"/>
</dbReference>
<evidence type="ECO:0000313" key="8">
    <source>
        <dbReference type="Proteomes" id="UP001057291"/>
    </source>
</evidence>
<dbReference type="EMBL" id="BOQE01000001">
    <property type="protein sequence ID" value="GIM47656.1"/>
    <property type="molecule type" value="Genomic_DNA"/>
</dbReference>
<evidence type="ECO:0000256" key="5">
    <source>
        <dbReference type="ARBA" id="ARBA00022747"/>
    </source>
</evidence>
<accession>A0AAV4LIS7</accession>
<dbReference type="GO" id="GO:0032259">
    <property type="term" value="P:methylation"/>
    <property type="evidence" value="ECO:0007669"/>
    <property type="project" value="UniProtKB-KW"/>
</dbReference>
<keyword evidence="8" id="KW-1185">Reference proteome</keyword>
<organism evidence="7 8">
    <name type="scientific">Collibacillus ludicampi</name>
    <dbReference type="NCBI Taxonomy" id="2771369"/>
    <lineage>
        <taxon>Bacteria</taxon>
        <taxon>Bacillati</taxon>
        <taxon>Bacillota</taxon>
        <taxon>Bacilli</taxon>
        <taxon>Bacillales</taxon>
        <taxon>Alicyclobacillaceae</taxon>
        <taxon>Collibacillus</taxon>
    </lineage>
</organism>
<evidence type="ECO:0000256" key="3">
    <source>
        <dbReference type="ARBA" id="ARBA00022679"/>
    </source>
</evidence>
<dbReference type="GO" id="GO:0003677">
    <property type="term" value="F:DNA binding"/>
    <property type="evidence" value="ECO:0007669"/>
    <property type="project" value="InterPro"/>
</dbReference>
<dbReference type="InterPro" id="IPR029063">
    <property type="entry name" value="SAM-dependent_MTases_sf"/>
</dbReference>
<proteinExistence type="inferred from homology"/>
<evidence type="ECO:0000313" key="7">
    <source>
        <dbReference type="EMBL" id="GIM47656.1"/>
    </source>
</evidence>
<dbReference type="InterPro" id="IPR002052">
    <property type="entry name" value="DNA_methylase_N6_adenine_CS"/>
</dbReference>
<dbReference type="InterPro" id="IPR002941">
    <property type="entry name" value="DNA_methylase_N4/N6"/>
</dbReference>
<dbReference type="GO" id="GO:0009307">
    <property type="term" value="P:DNA restriction-modification system"/>
    <property type="evidence" value="ECO:0007669"/>
    <property type="project" value="UniProtKB-KW"/>
</dbReference>
<evidence type="ECO:0000256" key="1">
    <source>
        <dbReference type="ARBA" id="ARBA00006594"/>
    </source>
</evidence>
<name>A0AAV4LIS7_9BACL</name>
<gene>
    <name evidence="7" type="ORF">DNHGIG_32050</name>
</gene>
<sequence>MATQYDHLSREELIALLLKRDATRKLGLVWERDELEADRTVNDDFVTFELVPDLSIGSAPYENFIIEGDNFDALRHLNAAFRGKVKCIYIDPPYNTGNKDFIYNDQFVDKKDAYRHSKWLEFVYRRLLLARELLAEDGVILVSIDDDNRARLDLLMEEVFPGMRVGSLVWRKRNQTNARVDYNFSCDHEHVLVYAQPLFRFNGSDKRWNGYTNWDEQHQDYWTSGDLTLGYNREQRPNLYYPLYNPVTDVWYPCDPNNVWRFASKNRLAEGKKVRTQPMEDLIEQGYVYFPDEPAPVVYRSVEEIKKAIADGSAPKFLEDDPDLEFWVGKRIGYNKPRFKRFAKNLRSSLQPLSSWIEKLGSLKQDDTDSTDGSFAIESGYTSEGTKALREFGLDTAFNYPKPVSLIRNLIDQCTGENDIVVDFFAGSGTTAQAVLELNYEQGTRRRFILVSSTEATKRDPDRNVCRDVCQKRIQGVVERLGLDTSVAYFRMCRIPVGNLHLDLRHDQVWLMLQEMHKASVVPFVNELLIQVCEGTDMRLMYIPSLTSEALDEAQFLLTSDHTPTVIYSWQPGLLSQRIKFEHVRIEKIPEYLLERFGGARA</sequence>
<evidence type="ECO:0000256" key="4">
    <source>
        <dbReference type="ARBA" id="ARBA00022691"/>
    </source>
</evidence>
<dbReference type="GO" id="GO:0008170">
    <property type="term" value="F:N-methyltransferase activity"/>
    <property type="evidence" value="ECO:0007669"/>
    <property type="project" value="InterPro"/>
</dbReference>
<dbReference type="Gene3D" id="3.40.50.150">
    <property type="entry name" value="Vaccinia Virus protein VP39"/>
    <property type="match status" value="1"/>
</dbReference>
<dbReference type="PRINTS" id="PR00506">
    <property type="entry name" value="D21N6MTFRASE"/>
</dbReference>
<dbReference type="InterPro" id="IPR002295">
    <property type="entry name" value="N4/N6-MTase_EcoPI_Mod-like"/>
</dbReference>
<dbReference type="AlphaFoldDB" id="A0AAV4LIS7"/>
<evidence type="ECO:0000256" key="2">
    <source>
        <dbReference type="ARBA" id="ARBA00022603"/>
    </source>
</evidence>